<dbReference type="InterPro" id="IPR011042">
    <property type="entry name" value="6-blade_b-propeller_TolB-like"/>
</dbReference>
<dbReference type="AlphaFoldDB" id="A0A381NQY9"/>
<feature type="domain" description="Glucose/Sorbosone dehydrogenase" evidence="2">
    <location>
        <begin position="73"/>
        <end position="404"/>
    </location>
</feature>
<dbReference type="InterPro" id="IPR018247">
    <property type="entry name" value="EF_Hand_1_Ca_BS"/>
</dbReference>
<reference evidence="3" key="1">
    <citation type="submission" date="2018-05" db="EMBL/GenBank/DDBJ databases">
        <authorList>
            <person name="Lanie J.A."/>
            <person name="Ng W.-L."/>
            <person name="Kazmierczak K.M."/>
            <person name="Andrzejewski T.M."/>
            <person name="Davidsen T.M."/>
            <person name="Wayne K.J."/>
            <person name="Tettelin H."/>
            <person name="Glass J.I."/>
            <person name="Rusch D."/>
            <person name="Podicherti R."/>
            <person name="Tsui H.-C.T."/>
            <person name="Winkler M.E."/>
        </authorList>
    </citation>
    <scope>NUCLEOTIDE SEQUENCE</scope>
</reference>
<sequence>MVRSDSPRTQKGLPIWVIHRLGLFLFVGLFGQPFAGTDESVLTRVENTTITLPLEQRLFDYQIKDAFPGIKFDRPVAIVSLPGDDTRLFVVENGGLIFELSLLSTPKKSTLLDISDKTISIAPNRSEEPGLLGLAFHPKFMDNGYFFVFYTTHSETKAGKGFHNRLSRFQVSPDDSHKALPDSELILIDQYDQSFIHNAGDLHFGQDGYLYVSLGDEGPGYDNNRNSQRIDKDFFSGILRIDVDNRPGNLLPNPHSAVMGGYKIPADNPFVGIEVFNGVAVEPKKVRTEFFAVGLRNPWRMSFDQGNGDLYCVDTGQHKREEVNIIRSGGNYGWAIREGTKEGGRKPDPKKNYQFIDPIFEYEHGPLGNGITAGLLYRGMSLPELNGYFIFSDYYGGHLGAVNRENGVTSPMIWLKWSPGISSLGIHPKTDDLLLADFRKGTLWELSSYESTKKTQLPAKLSETGLFRDLESLTPQPGIVPYEINVPFWSDGAVKKRWFSLPDSSQKIGFEENRPWSFPAGTIWVKHFEILLNPQDVHSIHRLETRVLVKTASGLYGATYRWNADQTDADLVPSTGGKTILNIIQESPDPKQDWYFPSLEDEIRLLGDGWAWKKDWVYPSLQKKVRLIADDPIRKQEWLFPSQIECSRCHVKNSGWALGFNTAQLNREILVDGKKVNQLSALEKAGYLDRTVPPPQTLSKLAPLEDKSVSEEYRVRSYLEVNCSYCHQPGGAARSGWDGRVNTATDRANLIDGLLHENFGSEKNRVIVPGAADKSVLLKRMSQRGEIKMPPIASNLPDLKASKLIEHWINGELTKHKTFQEWQMLYFENTDLPEAGENADPDRDGAVNFQEFITQTHPLLFADRWEVDIDMTIEGAEIIYSPKPNRSYQVQWTANPSDPAAWKPLDMPENVHHFGREAVEKKAIKDTEPNSKRFYRIRINKP</sequence>
<keyword evidence="1" id="KW-1133">Transmembrane helix</keyword>
<dbReference type="SUPFAM" id="SSF50952">
    <property type="entry name" value="Soluble quinoprotein glucose dehydrogenase"/>
    <property type="match status" value="1"/>
</dbReference>
<dbReference type="Gene3D" id="2.120.10.30">
    <property type="entry name" value="TolB, C-terminal domain"/>
    <property type="match status" value="1"/>
</dbReference>
<keyword evidence="1" id="KW-0812">Transmembrane</keyword>
<dbReference type="InterPro" id="IPR012938">
    <property type="entry name" value="Glc/Sorbosone_DH"/>
</dbReference>
<dbReference type="Pfam" id="PF07995">
    <property type="entry name" value="GSDH"/>
    <property type="match status" value="1"/>
</dbReference>
<evidence type="ECO:0000256" key="1">
    <source>
        <dbReference type="SAM" id="Phobius"/>
    </source>
</evidence>
<gene>
    <name evidence="3" type="ORF">METZ01_LOCUS9388</name>
</gene>
<name>A0A381NQY9_9ZZZZ</name>
<dbReference type="PANTHER" id="PTHR19328:SF75">
    <property type="entry name" value="ALDOSE SUGAR DEHYDROGENASE YLII"/>
    <property type="match status" value="1"/>
</dbReference>
<evidence type="ECO:0000259" key="2">
    <source>
        <dbReference type="Pfam" id="PF07995"/>
    </source>
</evidence>
<organism evidence="3">
    <name type="scientific">marine metagenome</name>
    <dbReference type="NCBI Taxonomy" id="408172"/>
    <lineage>
        <taxon>unclassified sequences</taxon>
        <taxon>metagenomes</taxon>
        <taxon>ecological metagenomes</taxon>
    </lineage>
</organism>
<dbReference type="PROSITE" id="PS00018">
    <property type="entry name" value="EF_HAND_1"/>
    <property type="match status" value="1"/>
</dbReference>
<dbReference type="EMBL" id="UINC01000508">
    <property type="protein sequence ID" value="SUZ56534.1"/>
    <property type="molecule type" value="Genomic_DNA"/>
</dbReference>
<dbReference type="PANTHER" id="PTHR19328">
    <property type="entry name" value="HEDGEHOG-INTERACTING PROTEIN"/>
    <property type="match status" value="1"/>
</dbReference>
<proteinExistence type="predicted"/>
<dbReference type="InterPro" id="IPR011041">
    <property type="entry name" value="Quinoprot_gluc/sorb_DH_b-prop"/>
</dbReference>
<evidence type="ECO:0000313" key="3">
    <source>
        <dbReference type="EMBL" id="SUZ56534.1"/>
    </source>
</evidence>
<protein>
    <recommendedName>
        <fullName evidence="2">Glucose/Sorbosone dehydrogenase domain-containing protein</fullName>
    </recommendedName>
</protein>
<feature type="transmembrane region" description="Helical" evidence="1">
    <location>
        <begin position="12"/>
        <end position="31"/>
    </location>
</feature>
<keyword evidence="1" id="KW-0472">Membrane</keyword>
<accession>A0A381NQY9</accession>